<gene>
    <name evidence="6" type="ORF">H5P30_21515</name>
</gene>
<reference evidence="6 7" key="1">
    <citation type="submission" date="2020-07" db="EMBL/GenBank/DDBJ databases">
        <authorList>
            <person name="Feng X."/>
        </authorList>
    </citation>
    <scope>NUCLEOTIDE SEQUENCE [LARGE SCALE GENOMIC DNA]</scope>
    <source>
        <strain evidence="6 7">JCM14086</strain>
    </source>
</reference>
<proteinExistence type="predicted"/>
<dbReference type="GO" id="GO:0012505">
    <property type="term" value="C:endomembrane system"/>
    <property type="evidence" value="ECO:0007669"/>
    <property type="project" value="UniProtKB-SubCell"/>
</dbReference>
<organism evidence="6 7">
    <name type="scientific">Puniceicoccus vermicola</name>
    <dbReference type="NCBI Taxonomy" id="388746"/>
    <lineage>
        <taxon>Bacteria</taxon>
        <taxon>Pseudomonadati</taxon>
        <taxon>Verrucomicrobiota</taxon>
        <taxon>Opitutia</taxon>
        <taxon>Puniceicoccales</taxon>
        <taxon>Puniceicoccaceae</taxon>
        <taxon>Puniceicoccus</taxon>
    </lineage>
</organism>
<keyword evidence="5" id="KW-0472">Membrane</keyword>
<dbReference type="AlphaFoldDB" id="A0A7X1B2L7"/>
<name>A0A7X1B2L7_9BACT</name>
<dbReference type="RefSeq" id="WP_185694979.1">
    <property type="nucleotide sequence ID" value="NZ_JACHVA010000143.1"/>
</dbReference>
<evidence type="ECO:0000313" key="7">
    <source>
        <dbReference type="Proteomes" id="UP000525652"/>
    </source>
</evidence>
<dbReference type="Gene3D" id="3.40.190.10">
    <property type="entry name" value="Periplasmic binding protein-like II"/>
    <property type="match status" value="2"/>
</dbReference>
<evidence type="ECO:0000256" key="3">
    <source>
        <dbReference type="ARBA" id="ARBA00022475"/>
    </source>
</evidence>
<dbReference type="Proteomes" id="UP000525652">
    <property type="component" value="Unassembled WGS sequence"/>
</dbReference>
<evidence type="ECO:0000256" key="2">
    <source>
        <dbReference type="ARBA" id="ARBA00022448"/>
    </source>
</evidence>
<dbReference type="PANTHER" id="PTHR30024">
    <property type="entry name" value="ALIPHATIC SULFONATES-BINDING PROTEIN-RELATED"/>
    <property type="match status" value="1"/>
</dbReference>
<dbReference type="EMBL" id="JACHVA010000143">
    <property type="protein sequence ID" value="MBC2604367.1"/>
    <property type="molecule type" value="Genomic_DNA"/>
</dbReference>
<dbReference type="SUPFAM" id="SSF53850">
    <property type="entry name" value="Periplasmic binding protein-like II"/>
    <property type="match status" value="1"/>
</dbReference>
<comment type="subcellular location">
    <subcellularLocation>
        <location evidence="1">Endomembrane system</location>
    </subcellularLocation>
</comment>
<evidence type="ECO:0000256" key="5">
    <source>
        <dbReference type="ARBA" id="ARBA00023136"/>
    </source>
</evidence>
<dbReference type="Pfam" id="PF13379">
    <property type="entry name" value="NMT1_2"/>
    <property type="match status" value="1"/>
</dbReference>
<dbReference type="PANTHER" id="PTHR30024:SF43">
    <property type="entry name" value="BLL4572 PROTEIN"/>
    <property type="match status" value="1"/>
</dbReference>
<accession>A0A7X1B2L7</accession>
<sequence>MATRSQNRVEKIRTFSIGSSNRGLNIGFVPMTDCAPLIAAKELGLFERTGLEVNLSREAGWATVRERMRHRELDASHAHASMIFELGCGLGLDSVPCLTGLVLSHNGSAISFSHELWELGVRDARSLKRVVEEFRGRRKFRFGVVLKFSTQNYLLRSWLRDGGVDPDKDVQLVVVPPPQVFPCMMKGHIDGYCAGEPWSSIGLIEGSCWCAALTDEVERMHPEKVLLVHQELARDRHDEHIALISALIEAAEYCDKPINRADLASMLAAPNYFDVSKDALLNALQGPFQRGMGEQSSALDAIVFRRNNASQPTEAKARWVLSEINRNGLTETPLDLTQDEIRSFFRMDFYEEAERILAAA</sequence>
<protein>
    <submittedName>
        <fullName evidence="6">ABC transporter substrate-binding protein</fullName>
    </submittedName>
</protein>
<keyword evidence="4" id="KW-0997">Cell inner membrane</keyword>
<dbReference type="CDD" id="cd13553">
    <property type="entry name" value="PBP2_NrtA_CpmA_like"/>
    <property type="match status" value="1"/>
</dbReference>
<evidence type="ECO:0000313" key="6">
    <source>
        <dbReference type="EMBL" id="MBC2604367.1"/>
    </source>
</evidence>
<keyword evidence="7" id="KW-1185">Reference proteome</keyword>
<evidence type="ECO:0000256" key="4">
    <source>
        <dbReference type="ARBA" id="ARBA00022519"/>
    </source>
</evidence>
<keyword evidence="2" id="KW-0813">Transport</keyword>
<comment type="caution">
    <text evidence="6">The sequence shown here is derived from an EMBL/GenBank/DDBJ whole genome shotgun (WGS) entry which is preliminary data.</text>
</comment>
<evidence type="ECO:0000256" key="1">
    <source>
        <dbReference type="ARBA" id="ARBA00004308"/>
    </source>
</evidence>
<keyword evidence="3" id="KW-1003">Cell membrane</keyword>
<dbReference type="InterPro" id="IPR044527">
    <property type="entry name" value="NrtA/CpmA_ABC-bd_dom"/>
</dbReference>